<organism evidence="5 6">
    <name type="scientific">Tepidimonas charontis</name>
    <dbReference type="NCBI Taxonomy" id="2267262"/>
    <lineage>
        <taxon>Bacteria</taxon>
        <taxon>Pseudomonadati</taxon>
        <taxon>Pseudomonadota</taxon>
        <taxon>Betaproteobacteria</taxon>
        <taxon>Burkholderiales</taxon>
        <taxon>Tepidimonas</taxon>
    </lineage>
</organism>
<feature type="binding site" evidence="2">
    <location>
        <position position="121"/>
    </location>
    <ligand>
        <name>acetyl-CoA</name>
        <dbReference type="ChEBI" id="CHEBI:57288"/>
    </ligand>
</feature>
<keyword evidence="6" id="KW-1185">Reference proteome</keyword>
<comment type="function">
    <text evidence="2">Acetylates the N-terminal alanine of ribosomal protein bS18.</text>
</comment>
<dbReference type="PROSITE" id="PS51186">
    <property type="entry name" value="GNAT"/>
    <property type="match status" value="1"/>
</dbReference>
<keyword evidence="1 2" id="KW-0808">Transferase</keyword>
<dbReference type="InterPro" id="IPR050769">
    <property type="entry name" value="NAT_camello-type"/>
</dbReference>
<gene>
    <name evidence="2 5" type="primary">rimI</name>
    <name evidence="5" type="ORF">Tchar_01839</name>
</gene>
<comment type="caution">
    <text evidence="2">Lacks conserved residue(s) required for the propagation of feature annotation.</text>
</comment>
<accession>A0A554XB69</accession>
<dbReference type="PANTHER" id="PTHR13947:SF37">
    <property type="entry name" value="LD18367P"/>
    <property type="match status" value="1"/>
</dbReference>
<dbReference type="RefSeq" id="WP_236640410.1">
    <property type="nucleotide sequence ID" value="NZ_VJON01000031.1"/>
</dbReference>
<dbReference type="InterPro" id="IPR016181">
    <property type="entry name" value="Acyl_CoA_acyltransferase"/>
</dbReference>
<dbReference type="AlphaFoldDB" id="A0A554XB69"/>
<evidence type="ECO:0000259" key="4">
    <source>
        <dbReference type="PROSITE" id="PS51186"/>
    </source>
</evidence>
<dbReference type="Pfam" id="PF00583">
    <property type="entry name" value="Acetyltransf_1"/>
    <property type="match status" value="1"/>
</dbReference>
<dbReference type="GO" id="GO:0008999">
    <property type="term" value="F:protein-N-terminal-alanine acetyltransferase activity"/>
    <property type="evidence" value="ECO:0007669"/>
    <property type="project" value="UniProtKB-UniRule"/>
</dbReference>
<dbReference type="NCBIfam" id="TIGR01575">
    <property type="entry name" value="rimI"/>
    <property type="match status" value="1"/>
</dbReference>
<keyword evidence="2" id="KW-0963">Cytoplasm</keyword>
<comment type="subcellular location">
    <subcellularLocation>
        <location evidence="2">Cytoplasm</location>
    </subcellularLocation>
</comment>
<evidence type="ECO:0000313" key="6">
    <source>
        <dbReference type="Proteomes" id="UP000318294"/>
    </source>
</evidence>
<keyword evidence="2 5" id="KW-0012">Acyltransferase</keyword>
<evidence type="ECO:0000313" key="5">
    <source>
        <dbReference type="EMBL" id="TSE33092.1"/>
    </source>
</evidence>
<comment type="similarity">
    <text evidence="2">Belongs to the acetyltransferase family. RimI subfamily.</text>
</comment>
<dbReference type="InterPro" id="IPR043690">
    <property type="entry name" value="RimI"/>
</dbReference>
<comment type="caution">
    <text evidence="5">The sequence shown here is derived from an EMBL/GenBank/DDBJ whole genome shotgun (WGS) entry which is preliminary data.</text>
</comment>
<dbReference type="Gene3D" id="3.40.630.30">
    <property type="match status" value="1"/>
</dbReference>
<protein>
    <recommendedName>
        <fullName evidence="2">[Ribosomal protein bS18]-alanine N-acetyltransferase</fullName>
        <ecNumber evidence="2">2.3.1.266</ecNumber>
    </recommendedName>
</protein>
<evidence type="ECO:0000256" key="2">
    <source>
        <dbReference type="HAMAP-Rule" id="MF_02210"/>
    </source>
</evidence>
<dbReference type="CDD" id="cd04301">
    <property type="entry name" value="NAT_SF"/>
    <property type="match status" value="1"/>
</dbReference>
<name>A0A554XB69_9BURK</name>
<dbReference type="InterPro" id="IPR000182">
    <property type="entry name" value="GNAT_dom"/>
</dbReference>
<proteinExistence type="inferred from homology"/>
<dbReference type="GO" id="GO:0005737">
    <property type="term" value="C:cytoplasm"/>
    <property type="evidence" value="ECO:0007669"/>
    <property type="project" value="UniProtKB-SubCell"/>
</dbReference>
<dbReference type="EMBL" id="VJON01000031">
    <property type="protein sequence ID" value="TSE33092.1"/>
    <property type="molecule type" value="Genomic_DNA"/>
</dbReference>
<evidence type="ECO:0000256" key="3">
    <source>
        <dbReference type="SAM" id="MobiDB-lite"/>
    </source>
</evidence>
<dbReference type="EC" id="2.3.1.266" evidence="2"/>
<feature type="active site" description="Proton donor" evidence="2">
    <location>
        <position position="128"/>
    </location>
</feature>
<dbReference type="Proteomes" id="UP000318294">
    <property type="component" value="Unassembled WGS sequence"/>
</dbReference>
<comment type="catalytic activity">
    <reaction evidence="2">
        <text>N-terminal L-alanyl-[ribosomal protein bS18] + acetyl-CoA = N-terminal N(alpha)-acetyl-L-alanyl-[ribosomal protein bS18] + CoA + H(+)</text>
        <dbReference type="Rhea" id="RHEA:43756"/>
        <dbReference type="Rhea" id="RHEA-COMP:10676"/>
        <dbReference type="Rhea" id="RHEA-COMP:10677"/>
        <dbReference type="ChEBI" id="CHEBI:15378"/>
        <dbReference type="ChEBI" id="CHEBI:57287"/>
        <dbReference type="ChEBI" id="CHEBI:57288"/>
        <dbReference type="ChEBI" id="CHEBI:64718"/>
        <dbReference type="ChEBI" id="CHEBI:83683"/>
        <dbReference type="EC" id="2.3.1.266"/>
    </reaction>
</comment>
<feature type="domain" description="N-acetyltransferase" evidence="4">
    <location>
        <begin position="1"/>
        <end position="161"/>
    </location>
</feature>
<reference evidence="5 6" key="1">
    <citation type="submission" date="2019-07" db="EMBL/GenBank/DDBJ databases">
        <title>Tepidimonas charontis SPSP-6 draft genome.</title>
        <authorList>
            <person name="Da Costa M.S."/>
            <person name="Froufe H.J.C."/>
            <person name="Egas C."/>
            <person name="Albuquerque L."/>
        </authorList>
    </citation>
    <scope>NUCLEOTIDE SEQUENCE [LARGE SCALE GENOMIC DNA]</scope>
    <source>
        <strain evidence="5 6">SPSP-6</strain>
    </source>
</reference>
<feature type="region of interest" description="Disordered" evidence="3">
    <location>
        <begin position="164"/>
        <end position="183"/>
    </location>
</feature>
<sequence>MTPADIPAVVEVEKISHAHPWTARHFGDSMAAGYWCQLLALRPAPGGDPPAWLHSPTTPQGDWLVGYVVAMPGVEEAHLLNLTVAPAHRRAGWGRWLLQALNDWAAAQCAATLWLEVRASNHAARQLYTGAGWRDVGVRRGYYPDSAIRREDAIVMQCAVSAPEHRAGPERSGAATDAATNRR</sequence>
<feature type="active site" description="Proton acceptor" evidence="2">
    <location>
        <position position="116"/>
    </location>
</feature>
<dbReference type="InterPro" id="IPR006464">
    <property type="entry name" value="AcTrfase_RimI/Ard1"/>
</dbReference>
<dbReference type="SUPFAM" id="SSF55729">
    <property type="entry name" value="Acyl-CoA N-acyltransferases (Nat)"/>
    <property type="match status" value="1"/>
</dbReference>
<dbReference type="PANTHER" id="PTHR13947">
    <property type="entry name" value="GNAT FAMILY N-ACETYLTRANSFERASE"/>
    <property type="match status" value="1"/>
</dbReference>
<dbReference type="HAMAP" id="MF_02210">
    <property type="entry name" value="RimI"/>
    <property type="match status" value="1"/>
</dbReference>
<evidence type="ECO:0000256" key="1">
    <source>
        <dbReference type="ARBA" id="ARBA00022679"/>
    </source>
</evidence>